<gene>
    <name evidence="1" type="ORF">MOMUL_18930</name>
</gene>
<dbReference type="RefSeq" id="WP_062284369.1">
    <property type="nucleotide sequence ID" value="NZ_LTBC01000006.1"/>
</dbReference>
<evidence type="ECO:0000313" key="2">
    <source>
        <dbReference type="Proteomes" id="UP000075670"/>
    </source>
</evidence>
<dbReference type="PATRIC" id="fig|1122241.3.peg.2011"/>
<dbReference type="Proteomes" id="UP000075670">
    <property type="component" value="Unassembled WGS sequence"/>
</dbReference>
<keyword evidence="2" id="KW-1185">Reference proteome</keyword>
<dbReference type="AlphaFoldDB" id="A0A151AWM3"/>
<name>A0A151AWM3_9FIRM</name>
<accession>A0A151AWM3</accession>
<protein>
    <submittedName>
        <fullName evidence="1">Uncharacterized protein</fullName>
    </submittedName>
</protein>
<comment type="caution">
    <text evidence="1">The sequence shown here is derived from an EMBL/GenBank/DDBJ whole genome shotgun (WGS) entry which is preliminary data.</text>
</comment>
<proteinExistence type="predicted"/>
<sequence length="240" mass="26536">MKRWHKITITVIAVLSVTVAAIRLVAPEVLGIPYPPGVPKSSLSERIKLLVGNKSEHPVQRTLPDGSTVKVDANGKARGPLTISLVSLIINELEERLGISPDKIEDKSPEDVKKLVGDTFSPVLNVITSAHKWLNLYFWPEDESKTISLNRLKKEISELGKEWESAVAGIKEFKDIPAVEAFIEDGNKAFVEVRKSSIINRKPLVTAHNIFHDLENIWSGNDSPSYGVTETEKILAEGTK</sequence>
<reference evidence="1 2" key="1">
    <citation type="submission" date="2016-02" db="EMBL/GenBank/DDBJ databases">
        <title>Genome sequence of Moorella mulderi DSM 14980.</title>
        <authorList>
            <person name="Poehlein A."/>
            <person name="Daniel R."/>
        </authorList>
    </citation>
    <scope>NUCLEOTIDE SEQUENCE [LARGE SCALE GENOMIC DNA]</scope>
    <source>
        <strain evidence="1 2">DSM 14980</strain>
    </source>
</reference>
<dbReference type="EMBL" id="LTBC01000006">
    <property type="protein sequence ID" value="KYH32011.1"/>
    <property type="molecule type" value="Genomic_DNA"/>
</dbReference>
<dbReference type="OrthoDB" id="9874809at2"/>
<organism evidence="1 2">
    <name type="scientific">Moorella mulderi DSM 14980</name>
    <dbReference type="NCBI Taxonomy" id="1122241"/>
    <lineage>
        <taxon>Bacteria</taxon>
        <taxon>Bacillati</taxon>
        <taxon>Bacillota</taxon>
        <taxon>Clostridia</taxon>
        <taxon>Neomoorellales</taxon>
        <taxon>Neomoorellaceae</taxon>
        <taxon>Neomoorella</taxon>
    </lineage>
</organism>
<evidence type="ECO:0000313" key="1">
    <source>
        <dbReference type="EMBL" id="KYH32011.1"/>
    </source>
</evidence>